<evidence type="ECO:0000313" key="1">
    <source>
        <dbReference type="EMBL" id="GME52095.1"/>
    </source>
</evidence>
<sequence>MRSYYSRLDVSPVDADEPQQCAKQAWKLCTTVAQRAKERFQHAYFTRYVSLCFFLIWESFSTKTGKAGARELNVKMKEAGFEGTSRTLKSLRDETIFINRLLASVRRMYGDEVVSKLMYCVFDSANYRFVRSINRFGEGKKLSAVEYIRNKIGSAPSMEAHFPVIQVQDILKEYLPSLRCDCPPSSIRIHEC</sequence>
<name>A0ACB5SQ81_9PEZI</name>
<dbReference type="Proteomes" id="UP001165186">
    <property type="component" value="Unassembled WGS sequence"/>
</dbReference>
<protein>
    <submittedName>
        <fullName evidence="1">Uncharacterized protein</fullName>
    </submittedName>
</protein>
<comment type="caution">
    <text evidence="1">The sequence shown here is derived from an EMBL/GenBank/DDBJ whole genome shotgun (WGS) entry which is preliminary data.</text>
</comment>
<accession>A0ACB5SQ81</accession>
<gene>
    <name evidence="1" type="primary">g6991</name>
    <name evidence="1" type="ORF">NpPPO83_00006991</name>
</gene>
<organism evidence="1 2">
    <name type="scientific">Neofusicoccum parvum</name>
    <dbReference type="NCBI Taxonomy" id="310453"/>
    <lineage>
        <taxon>Eukaryota</taxon>
        <taxon>Fungi</taxon>
        <taxon>Dikarya</taxon>
        <taxon>Ascomycota</taxon>
        <taxon>Pezizomycotina</taxon>
        <taxon>Dothideomycetes</taxon>
        <taxon>Dothideomycetes incertae sedis</taxon>
        <taxon>Botryosphaeriales</taxon>
        <taxon>Botryosphaeriaceae</taxon>
        <taxon>Neofusicoccum</taxon>
    </lineage>
</organism>
<evidence type="ECO:0000313" key="2">
    <source>
        <dbReference type="Proteomes" id="UP001165186"/>
    </source>
</evidence>
<keyword evidence="2" id="KW-1185">Reference proteome</keyword>
<reference evidence="1" key="1">
    <citation type="submission" date="2024-09" db="EMBL/GenBank/DDBJ databases">
        <title>Draft Genome Sequences of Neofusicoccum parvum.</title>
        <authorList>
            <person name="Ashida A."/>
            <person name="Camagna M."/>
            <person name="Tanaka A."/>
            <person name="Takemoto D."/>
        </authorList>
    </citation>
    <scope>NUCLEOTIDE SEQUENCE</scope>
    <source>
        <strain evidence="1">PPO83</strain>
    </source>
</reference>
<proteinExistence type="predicted"/>
<dbReference type="EMBL" id="BSXG01000183">
    <property type="protein sequence ID" value="GME52095.1"/>
    <property type="molecule type" value="Genomic_DNA"/>
</dbReference>